<name>A0A2W5F9Q6_9HYPH</name>
<evidence type="ECO:0000313" key="2">
    <source>
        <dbReference type="Proteomes" id="UP000249769"/>
    </source>
</evidence>
<dbReference type="AlphaFoldDB" id="A0A2W5F9Q6"/>
<organism evidence="1 2">
    <name type="scientific">Agrobacterium fabrum</name>
    <dbReference type="NCBI Taxonomy" id="1176649"/>
    <lineage>
        <taxon>Bacteria</taxon>
        <taxon>Pseudomonadati</taxon>
        <taxon>Pseudomonadota</taxon>
        <taxon>Alphaproteobacteria</taxon>
        <taxon>Hyphomicrobiales</taxon>
        <taxon>Rhizobiaceae</taxon>
        <taxon>Rhizobium/Agrobacterium group</taxon>
        <taxon>Agrobacterium</taxon>
        <taxon>Agrobacterium tumefaciens complex</taxon>
    </lineage>
</organism>
<evidence type="ECO:0000313" key="1">
    <source>
        <dbReference type="EMBL" id="PZP50944.1"/>
    </source>
</evidence>
<sequence length="397" mass="43022">MPTYEDLRAYFDASEAMTQLARGASDIPIVHGFTLDVDPVWMLLYDLEDDVVPESERYWYEYLLTRRPLHDWLAGPSAFPNWPIQLPYQGYRRRDLNRKVSLWNAIPGPVRNGPVMMTIVYGPLRTPVKGVRAAEEGSGDIAALRQLTALVNRSPAAARIEERPRARLAFATGDEITTSAGETGTYGGTLTDQYNKKYGMTCAHVAKTGDDIFDVSGQRIGTARHHTKLHALPAQTVCDPVALPMPNPYPGNSGSVNMFDFSLIELTAAPAASSLGGVAASLTTGQNVTLRGKSGTYKCKLGSLAISYAFTDGSSTYCFRDQIELKPQPVIPIGGALGHLVTPMPTQGDSGGWVLTDDATPLWAGVFFGEDGSRGYCSRASWAHDWAENQVGGSLSV</sequence>
<reference evidence="1 2" key="1">
    <citation type="submission" date="2017-08" db="EMBL/GenBank/DDBJ databases">
        <title>Infants hospitalized years apart are colonized by the same room-sourced microbial strains.</title>
        <authorList>
            <person name="Brooks B."/>
            <person name="Olm M.R."/>
            <person name="Firek B.A."/>
            <person name="Baker R."/>
            <person name="Thomas B.C."/>
            <person name="Morowitz M.J."/>
            <person name="Banfield J.F."/>
        </authorList>
    </citation>
    <scope>NUCLEOTIDE SEQUENCE [LARGE SCALE GENOMIC DNA]</scope>
    <source>
        <strain evidence="1">S2_009_000_R2_73</strain>
    </source>
</reference>
<comment type="caution">
    <text evidence="1">The sequence shown here is derived from an EMBL/GenBank/DDBJ whole genome shotgun (WGS) entry which is preliminary data.</text>
</comment>
<dbReference type="EMBL" id="QFOL01000094">
    <property type="protein sequence ID" value="PZP50944.1"/>
    <property type="molecule type" value="Genomic_DNA"/>
</dbReference>
<gene>
    <name evidence="1" type="ORF">DI595_10060</name>
</gene>
<accession>A0A2W5F9Q6</accession>
<dbReference type="Proteomes" id="UP000249769">
    <property type="component" value="Unassembled WGS sequence"/>
</dbReference>
<proteinExistence type="predicted"/>
<protein>
    <submittedName>
        <fullName evidence="1">Uncharacterized protein</fullName>
    </submittedName>
</protein>